<keyword evidence="1" id="KW-0812">Transmembrane</keyword>
<comment type="caution">
    <text evidence="3">The sequence shown here is derived from an EMBL/GenBank/DDBJ whole genome shotgun (WGS) entry which is preliminary data.</text>
</comment>
<accession>A0A9P6QU26</accession>
<keyword evidence="1" id="KW-0472">Membrane</keyword>
<feature type="domain" description="Kazal-like" evidence="2">
    <location>
        <begin position="142"/>
        <end position="196"/>
    </location>
</feature>
<dbReference type="EMBL" id="JAAAIN010002582">
    <property type="protein sequence ID" value="KAG0291862.1"/>
    <property type="molecule type" value="Genomic_DNA"/>
</dbReference>
<dbReference type="Proteomes" id="UP000823405">
    <property type="component" value="Unassembled WGS sequence"/>
</dbReference>
<dbReference type="PROSITE" id="PS51465">
    <property type="entry name" value="KAZAL_2"/>
    <property type="match status" value="3"/>
</dbReference>
<evidence type="ECO:0000256" key="1">
    <source>
        <dbReference type="SAM" id="Phobius"/>
    </source>
</evidence>
<protein>
    <recommendedName>
        <fullName evidence="2">Kazal-like domain-containing protein</fullName>
    </recommendedName>
</protein>
<dbReference type="OrthoDB" id="6614329at2759"/>
<proteinExistence type="predicted"/>
<organism evidence="3 4">
    <name type="scientific">Linnemannia gamsii</name>
    <dbReference type="NCBI Taxonomy" id="64522"/>
    <lineage>
        <taxon>Eukaryota</taxon>
        <taxon>Fungi</taxon>
        <taxon>Fungi incertae sedis</taxon>
        <taxon>Mucoromycota</taxon>
        <taxon>Mortierellomycotina</taxon>
        <taxon>Mortierellomycetes</taxon>
        <taxon>Mortierellales</taxon>
        <taxon>Mortierellaceae</taxon>
        <taxon>Linnemannia</taxon>
    </lineage>
</organism>
<dbReference type="AlphaFoldDB" id="A0A9P6QU26"/>
<dbReference type="SUPFAM" id="SSF100895">
    <property type="entry name" value="Kazal-type serine protease inhibitors"/>
    <property type="match status" value="3"/>
</dbReference>
<dbReference type="Pfam" id="PF07648">
    <property type="entry name" value="Kazal_2"/>
    <property type="match status" value="2"/>
</dbReference>
<feature type="non-terminal residue" evidence="3">
    <location>
        <position position="1"/>
    </location>
</feature>
<reference evidence="3" key="1">
    <citation type="journal article" date="2020" name="Fungal Divers.">
        <title>Resolving the Mortierellaceae phylogeny through synthesis of multi-gene phylogenetics and phylogenomics.</title>
        <authorList>
            <person name="Vandepol N."/>
            <person name="Liber J."/>
            <person name="Desiro A."/>
            <person name="Na H."/>
            <person name="Kennedy M."/>
            <person name="Barry K."/>
            <person name="Grigoriev I.V."/>
            <person name="Miller A.N."/>
            <person name="O'Donnell K."/>
            <person name="Stajich J.E."/>
            <person name="Bonito G."/>
        </authorList>
    </citation>
    <scope>NUCLEOTIDE SEQUENCE</scope>
    <source>
        <strain evidence="3">NVP60</strain>
    </source>
</reference>
<evidence type="ECO:0000313" key="3">
    <source>
        <dbReference type="EMBL" id="KAG0291862.1"/>
    </source>
</evidence>
<feature type="domain" description="Kazal-like" evidence="2">
    <location>
        <begin position="90"/>
        <end position="141"/>
    </location>
</feature>
<dbReference type="InterPro" id="IPR002350">
    <property type="entry name" value="Kazal_dom"/>
</dbReference>
<keyword evidence="4" id="KW-1185">Reference proteome</keyword>
<evidence type="ECO:0000259" key="2">
    <source>
        <dbReference type="PROSITE" id="PS51465"/>
    </source>
</evidence>
<dbReference type="SMART" id="SM00280">
    <property type="entry name" value="KAZAL"/>
    <property type="match status" value="3"/>
</dbReference>
<feature type="transmembrane region" description="Helical" evidence="1">
    <location>
        <begin position="12"/>
        <end position="32"/>
    </location>
</feature>
<keyword evidence="1" id="KW-1133">Transmembrane helix</keyword>
<dbReference type="Pfam" id="PF00050">
    <property type="entry name" value="Kazal_1"/>
    <property type="match status" value="1"/>
</dbReference>
<sequence>SKSIQLPPTMQFYSLITLTITSLMVILSTMAAPTVSKCGNICPAIYKPICAQAIDGQTKTFANECKFKNYSCKHPNSKFVILAYSACEAPMCDFMCLMVEDPVCAISKDGKNKTFNNSCLLDLHNCQNPGDTFTLVSNGACPATPVCTDACTAVYQPVCAKLPSGETKTFGNNCELGAFNCKNPKDAFTFVSEGEC</sequence>
<gene>
    <name evidence="3" type="ORF">BGZ97_005767</name>
</gene>
<feature type="domain" description="Kazal-like" evidence="2">
    <location>
        <begin position="32"/>
        <end position="89"/>
    </location>
</feature>
<dbReference type="InterPro" id="IPR036058">
    <property type="entry name" value="Kazal_dom_sf"/>
</dbReference>
<dbReference type="Gene3D" id="3.30.60.30">
    <property type="match status" value="3"/>
</dbReference>
<name>A0A9P6QU26_9FUNG</name>
<evidence type="ECO:0000313" key="4">
    <source>
        <dbReference type="Proteomes" id="UP000823405"/>
    </source>
</evidence>